<dbReference type="InterPro" id="IPR036318">
    <property type="entry name" value="FAD-bd_PCMH-like_sf"/>
</dbReference>
<dbReference type="Pfam" id="PF08031">
    <property type="entry name" value="BBE"/>
    <property type="match status" value="1"/>
</dbReference>
<evidence type="ECO:0000256" key="4">
    <source>
        <dbReference type="ARBA" id="ARBA00022827"/>
    </source>
</evidence>
<reference evidence="8" key="4">
    <citation type="submission" date="2022-04" db="EMBL/GenBank/DDBJ databases">
        <authorList>
            <person name="Komine T."/>
            <person name="Fukano H."/>
            <person name="Wada S."/>
        </authorList>
    </citation>
    <scope>NUCLEOTIDE SEQUENCE</scope>
    <source>
        <strain evidence="8">NJB18185</strain>
    </source>
</reference>
<dbReference type="Gene3D" id="3.40.462.20">
    <property type="match status" value="1"/>
</dbReference>
<evidence type="ECO:0000313" key="10">
    <source>
        <dbReference type="Proteomes" id="UP001139505"/>
    </source>
</evidence>
<comment type="similarity">
    <text evidence="2">Belongs to the oxygen-dependent FAD-linked oxidoreductase family.</text>
</comment>
<dbReference type="Pfam" id="PF01565">
    <property type="entry name" value="FAD_binding_4"/>
    <property type="match status" value="1"/>
</dbReference>
<dbReference type="InterPro" id="IPR006094">
    <property type="entry name" value="Oxid_FAD_bind_N"/>
</dbReference>
<evidence type="ECO:0000256" key="5">
    <source>
        <dbReference type="ARBA" id="ARBA00023002"/>
    </source>
</evidence>
<dbReference type="PROSITE" id="PS51387">
    <property type="entry name" value="FAD_PCMH"/>
    <property type="match status" value="1"/>
</dbReference>
<dbReference type="EMBL" id="BFCH01000011">
    <property type="protein sequence ID" value="GBG37235.1"/>
    <property type="molecule type" value="Genomic_DNA"/>
</dbReference>
<dbReference type="PANTHER" id="PTHR42973:SF39">
    <property type="entry name" value="FAD-BINDING PCMH-TYPE DOMAIN-CONTAINING PROTEIN"/>
    <property type="match status" value="1"/>
</dbReference>
<keyword evidence="3" id="KW-0285">Flavoprotein</keyword>
<comment type="caution">
    <text evidence="8">The sequence shown here is derived from an EMBL/GenBank/DDBJ whole genome shotgun (WGS) entry which is preliminary data.</text>
</comment>
<evidence type="ECO:0000256" key="3">
    <source>
        <dbReference type="ARBA" id="ARBA00022630"/>
    </source>
</evidence>
<evidence type="ECO:0000313" key="8">
    <source>
        <dbReference type="EMBL" id="GKU73060.1"/>
    </source>
</evidence>
<name>A0AA37PP89_9MYCO</name>
<accession>A0AA37PP89</accession>
<dbReference type="InterPro" id="IPR012951">
    <property type="entry name" value="BBE"/>
</dbReference>
<dbReference type="Gene3D" id="3.30.465.10">
    <property type="match status" value="1"/>
</dbReference>
<protein>
    <submittedName>
        <fullName evidence="8">Oxidoreductase</fullName>
    </submittedName>
</protein>
<organism evidence="8 10">
    <name type="scientific">Mycobacterium montefiorense</name>
    <dbReference type="NCBI Taxonomy" id="154654"/>
    <lineage>
        <taxon>Bacteria</taxon>
        <taxon>Bacillati</taxon>
        <taxon>Actinomycetota</taxon>
        <taxon>Actinomycetes</taxon>
        <taxon>Mycobacteriales</taxon>
        <taxon>Mycobacteriaceae</taxon>
        <taxon>Mycobacterium</taxon>
        <taxon>Mycobacterium simiae complex</taxon>
    </lineage>
</organism>
<keyword evidence="9" id="KW-1185">Reference proteome</keyword>
<dbReference type="Proteomes" id="UP001139505">
    <property type="component" value="Unassembled WGS sequence"/>
</dbReference>
<dbReference type="RefSeq" id="WP_108921423.1">
    <property type="nucleotide sequence ID" value="NZ_BFCH01000011.1"/>
</dbReference>
<dbReference type="Gene3D" id="3.30.43.10">
    <property type="entry name" value="Uridine Diphospho-n-acetylenolpyruvylglucosamine Reductase, domain 2"/>
    <property type="match status" value="1"/>
</dbReference>
<feature type="domain" description="FAD-binding PCMH-type" evidence="6">
    <location>
        <begin position="38"/>
        <end position="208"/>
    </location>
</feature>
<keyword evidence="4" id="KW-0274">FAD</keyword>
<dbReference type="InterPro" id="IPR016166">
    <property type="entry name" value="FAD-bd_PCMH"/>
</dbReference>
<evidence type="ECO:0000259" key="6">
    <source>
        <dbReference type="PROSITE" id="PS51387"/>
    </source>
</evidence>
<reference evidence="7" key="1">
    <citation type="journal article" date="2018" name="Genome Announc.">
        <title>Draft Genome Sequence of Mycobacterium montefiorense Isolated from Japanese Black Salamander (Hynobius nigrescens).</title>
        <authorList>
            <person name="Fukano H."/>
            <person name="Yoshida M."/>
            <person name="Shimizu A."/>
            <person name="Iwao H."/>
            <person name="Katayama Y."/>
            <person name="Omatsu T."/>
            <person name="Mizutani T."/>
            <person name="Kurata O."/>
            <person name="Wada S."/>
            <person name="Hoshino Y."/>
        </authorList>
    </citation>
    <scope>NUCLEOTIDE SEQUENCE</scope>
    <source>
        <strain evidence="7">BS</strain>
    </source>
</reference>
<dbReference type="PANTHER" id="PTHR42973">
    <property type="entry name" value="BINDING OXIDOREDUCTASE, PUTATIVE (AFU_ORTHOLOGUE AFUA_1G17690)-RELATED"/>
    <property type="match status" value="1"/>
</dbReference>
<dbReference type="EMBL" id="BQYH01000018">
    <property type="protein sequence ID" value="GKU73060.1"/>
    <property type="molecule type" value="Genomic_DNA"/>
</dbReference>
<dbReference type="AlphaFoldDB" id="A0AA37PP89"/>
<dbReference type="InterPro" id="IPR050416">
    <property type="entry name" value="FAD-linked_Oxidoreductase"/>
</dbReference>
<reference evidence="9" key="2">
    <citation type="submission" date="2018-04" db="EMBL/GenBank/DDBJ databases">
        <title>Draft genome sequence of Mycobacterium montefiorense isolated from Japanese black salamander.</title>
        <authorList>
            <person name="Fukano H."/>
            <person name="Yoshida M."/>
            <person name="Shimizu A."/>
            <person name="Iwao H."/>
            <person name="Kurata O."/>
            <person name="Katayama Y."/>
            <person name="Omatsu T."/>
            <person name="Mizutani T."/>
            <person name="Wada S."/>
            <person name="Hoshino Y."/>
        </authorList>
    </citation>
    <scope>NUCLEOTIDE SEQUENCE [LARGE SCALE GENOMIC DNA]</scope>
    <source>
        <strain evidence="9">BS</strain>
    </source>
</reference>
<proteinExistence type="inferred from homology"/>
<dbReference type="Proteomes" id="UP000245060">
    <property type="component" value="Unassembled WGS sequence"/>
</dbReference>
<dbReference type="InterPro" id="IPR016167">
    <property type="entry name" value="FAD-bd_PCMH_sub1"/>
</dbReference>
<gene>
    <name evidence="7" type="ORF">MmonteBS_16070</name>
    <name evidence="8" type="ORF">NJB18185_28320</name>
</gene>
<dbReference type="InterPro" id="IPR016169">
    <property type="entry name" value="FAD-bd_PCMH_sub2"/>
</dbReference>
<dbReference type="GO" id="GO:0016491">
    <property type="term" value="F:oxidoreductase activity"/>
    <property type="evidence" value="ECO:0007669"/>
    <property type="project" value="UniProtKB-KW"/>
</dbReference>
<keyword evidence="5" id="KW-0560">Oxidoreductase</keyword>
<reference evidence="8" key="3">
    <citation type="journal article" date="2022" name="Microbiol. Resour. Announc.">
        <title>Draft Genome Sequences of Eight Mycobacterium montefiorense Strains Isolated from Salamanders in Captivity.</title>
        <authorList>
            <person name="Komine T."/>
            <person name="Ihara H."/>
            <person name="Fukano H."/>
            <person name="Hoshino Y."/>
            <person name="Kurata O."/>
            <person name="Wada S."/>
        </authorList>
    </citation>
    <scope>NUCLEOTIDE SEQUENCE</scope>
    <source>
        <strain evidence="8">NJB18185</strain>
    </source>
</reference>
<evidence type="ECO:0000256" key="2">
    <source>
        <dbReference type="ARBA" id="ARBA00005466"/>
    </source>
</evidence>
<evidence type="ECO:0000313" key="7">
    <source>
        <dbReference type="EMBL" id="GBG37235.1"/>
    </source>
</evidence>
<evidence type="ECO:0000313" key="9">
    <source>
        <dbReference type="Proteomes" id="UP000245060"/>
    </source>
</evidence>
<sequence length="479" mass="50700">MESWRDKLSELRGVVHGPVITADDPGYDEEVAVFNMAVRHRPAVVVGAANATDVSEAVRFAGSHNLNIAVLNTGHGPTVAADADTLMITTGRMSGLTIDAENLCAKVDAGVRFGRLVDAAAMYGLAPLPGSSPGVGVVGYTLGGGASSTMGRKYGWASDHVTGIDVVTADGQLRYVSAEYEADLFSALLGGKSNFGVVVAMKFALFPVTWLYAGALFYSGEHTRQVLDAYRELTASAPDELTTGFALLNFPPLPGLPPFMQGKLTVSVRVSYVGDAHVGAQLIDPLRTAAPMLADSVASIPYTQFATISNDPTDPAPAVEHFGLLRELNEDTAKAIVDTVGPDSGSTINIVDTVGPDSGSTINIVDIRHLQGAFSKPAPFPNAVGARDAAYAMFGLTVVPPGQDVATYRDSGRELLAALSPWLHDRSNPSFVGPADTPEDRTRQAYDPTVYEKLRTAKAIYDPYNRFRLNHNIPPIVAA</sequence>
<dbReference type="SUPFAM" id="SSF56176">
    <property type="entry name" value="FAD-binding/transporter-associated domain-like"/>
    <property type="match status" value="1"/>
</dbReference>
<comment type="cofactor">
    <cofactor evidence="1">
        <name>FAD</name>
        <dbReference type="ChEBI" id="CHEBI:57692"/>
    </cofactor>
</comment>
<dbReference type="GO" id="GO:0071949">
    <property type="term" value="F:FAD binding"/>
    <property type="evidence" value="ECO:0007669"/>
    <property type="project" value="InterPro"/>
</dbReference>
<evidence type="ECO:0000256" key="1">
    <source>
        <dbReference type="ARBA" id="ARBA00001974"/>
    </source>
</evidence>